<evidence type="ECO:0000313" key="2">
    <source>
        <dbReference type="EMBL" id="QIE57634.1"/>
    </source>
</evidence>
<dbReference type="EMBL" id="CP049056">
    <property type="protein sequence ID" value="QIE57634.1"/>
    <property type="molecule type" value="Genomic_DNA"/>
</dbReference>
<dbReference type="RefSeq" id="WP_165102910.1">
    <property type="nucleotide sequence ID" value="NZ_CP049056.1"/>
</dbReference>
<dbReference type="GO" id="GO:0005886">
    <property type="term" value="C:plasma membrane"/>
    <property type="evidence" value="ECO:0007669"/>
    <property type="project" value="TreeGrafter"/>
</dbReference>
<organism evidence="2 3">
    <name type="scientific">Pikeienuella piscinae</name>
    <dbReference type="NCBI Taxonomy" id="2748098"/>
    <lineage>
        <taxon>Bacteria</taxon>
        <taxon>Pseudomonadati</taxon>
        <taxon>Pseudomonadota</taxon>
        <taxon>Alphaproteobacteria</taxon>
        <taxon>Rhodobacterales</taxon>
        <taxon>Paracoccaceae</taxon>
        <taxon>Pikeienuella</taxon>
    </lineage>
</organism>
<keyword evidence="1" id="KW-0812">Transmembrane</keyword>
<evidence type="ECO:0000256" key="1">
    <source>
        <dbReference type="SAM" id="Phobius"/>
    </source>
</evidence>
<dbReference type="Pfam" id="PF04304">
    <property type="entry name" value="DUF454"/>
    <property type="match status" value="1"/>
</dbReference>
<dbReference type="KEGG" id="hdh:G5B40_20565"/>
<sequence length="120" mass="13172">MRGFWLILGCFAVALGVIGAVLPIVPTVPFLLLAAFCFARSSERFYNWLLSHRIFGPPIADWRAHGAIGRRAKWLSTASIAAALIPPFVIGLPWWMIALEGAILTAVLIFIWTRPDGARG</sequence>
<dbReference type="Proteomes" id="UP000503336">
    <property type="component" value="Chromosome"/>
</dbReference>
<dbReference type="PIRSF" id="PIRSF016789">
    <property type="entry name" value="DUF454"/>
    <property type="match status" value="1"/>
</dbReference>
<dbReference type="PANTHER" id="PTHR35813">
    <property type="entry name" value="INNER MEMBRANE PROTEIN YBAN"/>
    <property type="match status" value="1"/>
</dbReference>
<gene>
    <name evidence="2" type="ORF">G5B40_20565</name>
</gene>
<feature type="transmembrane region" description="Helical" evidence="1">
    <location>
        <begin position="95"/>
        <end position="113"/>
    </location>
</feature>
<evidence type="ECO:0000313" key="3">
    <source>
        <dbReference type="Proteomes" id="UP000503336"/>
    </source>
</evidence>
<reference evidence="2 3" key="1">
    <citation type="submission" date="2020-02" db="EMBL/GenBank/DDBJ databases">
        <title>complete genome sequence of Rhodobacteraceae bacterium.</title>
        <authorList>
            <person name="Park J."/>
            <person name="Kim Y.-S."/>
            <person name="Kim K.-H."/>
        </authorList>
    </citation>
    <scope>NUCLEOTIDE SEQUENCE [LARGE SCALE GENOMIC DNA]</scope>
    <source>
        <strain evidence="2 3">RR4-56</strain>
    </source>
</reference>
<dbReference type="InterPro" id="IPR007401">
    <property type="entry name" value="DUF454"/>
</dbReference>
<name>A0A7M3T6K3_9RHOB</name>
<dbReference type="PANTHER" id="PTHR35813:SF1">
    <property type="entry name" value="INNER MEMBRANE PROTEIN YBAN"/>
    <property type="match status" value="1"/>
</dbReference>
<feature type="transmembrane region" description="Helical" evidence="1">
    <location>
        <begin position="6"/>
        <end position="39"/>
    </location>
</feature>
<keyword evidence="1" id="KW-0472">Membrane</keyword>
<protein>
    <submittedName>
        <fullName evidence="2">DUF454 domain-containing protein</fullName>
    </submittedName>
</protein>
<dbReference type="AlphaFoldDB" id="A0A7M3T6K3"/>
<accession>A0A7M3T6K3</accession>
<keyword evidence="1" id="KW-1133">Transmembrane helix</keyword>
<proteinExistence type="predicted"/>
<keyword evidence="3" id="KW-1185">Reference proteome</keyword>